<dbReference type="CDD" id="cd00143">
    <property type="entry name" value="PP2Cc"/>
    <property type="match status" value="1"/>
</dbReference>
<dbReference type="Gene3D" id="3.60.40.10">
    <property type="entry name" value="PPM-type phosphatase domain"/>
    <property type="match status" value="1"/>
</dbReference>
<reference evidence="3 4" key="1">
    <citation type="journal article" date="2014" name="Genome Biol. Evol.">
        <title>The secreted proteins of Achlya hypogyna and Thraustotheca clavata identify the ancestral oomycete secretome and reveal gene acquisitions by horizontal gene transfer.</title>
        <authorList>
            <person name="Misner I."/>
            <person name="Blouin N."/>
            <person name="Leonard G."/>
            <person name="Richards T.A."/>
            <person name="Lane C.E."/>
        </authorList>
    </citation>
    <scope>NUCLEOTIDE SEQUENCE [LARGE SCALE GENOMIC DNA]</scope>
    <source>
        <strain evidence="3 4">ATCC 34112</strain>
    </source>
</reference>
<dbReference type="GO" id="GO:0004722">
    <property type="term" value="F:protein serine/threonine phosphatase activity"/>
    <property type="evidence" value="ECO:0007669"/>
    <property type="project" value="InterPro"/>
</dbReference>
<dbReference type="PROSITE" id="PS51746">
    <property type="entry name" value="PPM_2"/>
    <property type="match status" value="1"/>
</dbReference>
<evidence type="ECO:0000313" key="4">
    <source>
        <dbReference type="Proteomes" id="UP000243217"/>
    </source>
</evidence>
<dbReference type="InterPro" id="IPR036457">
    <property type="entry name" value="PPM-type-like_dom_sf"/>
</dbReference>
<keyword evidence="4" id="KW-1185">Reference proteome</keyword>
<protein>
    <submittedName>
        <fullName evidence="3">Phosphatase 2C</fullName>
    </submittedName>
</protein>
<dbReference type="OrthoDB" id="10264738at2759"/>
<evidence type="ECO:0000313" key="3">
    <source>
        <dbReference type="EMBL" id="OQR94872.1"/>
    </source>
</evidence>
<sequence length="454" mass="49826">MATISSLSIVSLNESTPTKVPPALSICSSPRNDPLDTLSRPPGRLLSFSRKLLQAKQPHDSPVASLLRSRGVQLSPRPSTDVNRWKKRVRSNSDSTKTTIKKTKCSISLSYPQRRKPSKGKLSTAIDTAIKRFHTDKAKNTTFAATRFGHVMVTSTQGTRHYMEDHFVMQLQLFEDSRASLFGIFDGHNGNFAAEYASLRLVELVSANEQLHSLAVRLAPLDATQSDDVLTEFDREQVNEGLQQVFEQLDEEIISQTIANKSRDGSTALIALILGNGIFVANVGDTRAVRGVHTGNELTSQRVSLDHKPTLDDEKNRIEQSGGKVVYSGCWRVAHDEIGLRLAVSRSLGDHPLKVNLPASCSAPLVSCQPSIEYFSIAEAGEFLVLASDGLWDRVSDEEAVEAVHSSLNLHDQQHNAVREGLKAAVHSLVESALTKKSYDNITVMLLHLSSNSN</sequence>
<dbReference type="Proteomes" id="UP000243217">
    <property type="component" value="Unassembled WGS sequence"/>
</dbReference>
<dbReference type="InterPro" id="IPR001932">
    <property type="entry name" value="PPM-type_phosphatase-like_dom"/>
</dbReference>
<dbReference type="Pfam" id="PF00481">
    <property type="entry name" value="PP2C"/>
    <property type="match status" value="1"/>
</dbReference>
<dbReference type="STRING" id="74557.A0A1V9ZAA1"/>
<gene>
    <name evidence="3" type="ORF">THRCLA_22209</name>
</gene>
<evidence type="ECO:0000256" key="1">
    <source>
        <dbReference type="SAM" id="MobiDB-lite"/>
    </source>
</evidence>
<accession>A0A1V9ZAA1</accession>
<dbReference type="InterPro" id="IPR015655">
    <property type="entry name" value="PP2C"/>
</dbReference>
<dbReference type="EMBL" id="JNBS01002162">
    <property type="protein sequence ID" value="OQR94872.1"/>
    <property type="molecule type" value="Genomic_DNA"/>
</dbReference>
<dbReference type="SMART" id="SM00332">
    <property type="entry name" value="PP2Cc"/>
    <property type="match status" value="1"/>
</dbReference>
<proteinExistence type="predicted"/>
<dbReference type="SUPFAM" id="SSF81606">
    <property type="entry name" value="PP2C-like"/>
    <property type="match status" value="1"/>
</dbReference>
<feature type="domain" description="PPM-type phosphatase" evidence="2">
    <location>
        <begin position="150"/>
        <end position="449"/>
    </location>
</feature>
<feature type="region of interest" description="Disordered" evidence="1">
    <location>
        <begin position="70"/>
        <end position="97"/>
    </location>
</feature>
<name>A0A1V9ZAA1_9STRA</name>
<evidence type="ECO:0000259" key="2">
    <source>
        <dbReference type="PROSITE" id="PS51746"/>
    </source>
</evidence>
<comment type="caution">
    <text evidence="3">The sequence shown here is derived from an EMBL/GenBank/DDBJ whole genome shotgun (WGS) entry which is preliminary data.</text>
</comment>
<feature type="region of interest" description="Disordered" evidence="1">
    <location>
        <begin position="15"/>
        <end position="41"/>
    </location>
</feature>
<organism evidence="3 4">
    <name type="scientific">Thraustotheca clavata</name>
    <dbReference type="NCBI Taxonomy" id="74557"/>
    <lineage>
        <taxon>Eukaryota</taxon>
        <taxon>Sar</taxon>
        <taxon>Stramenopiles</taxon>
        <taxon>Oomycota</taxon>
        <taxon>Saprolegniomycetes</taxon>
        <taxon>Saprolegniales</taxon>
        <taxon>Achlyaceae</taxon>
        <taxon>Thraustotheca</taxon>
    </lineage>
</organism>
<dbReference type="AlphaFoldDB" id="A0A1V9ZAA1"/>
<dbReference type="PANTHER" id="PTHR47992">
    <property type="entry name" value="PROTEIN PHOSPHATASE"/>
    <property type="match status" value="1"/>
</dbReference>